<dbReference type="GO" id="GO:0035556">
    <property type="term" value="P:intracellular signal transduction"/>
    <property type="evidence" value="ECO:0007669"/>
    <property type="project" value="InterPro"/>
</dbReference>
<evidence type="ECO:0000259" key="2">
    <source>
        <dbReference type="PROSITE" id="PS50008"/>
    </source>
</evidence>
<dbReference type="Proteomes" id="UP001168821">
    <property type="component" value="Unassembled WGS sequence"/>
</dbReference>
<keyword evidence="1" id="KW-0443">Lipid metabolism</keyword>
<keyword evidence="4" id="KW-1185">Reference proteome</keyword>
<evidence type="ECO:0000313" key="4">
    <source>
        <dbReference type="Proteomes" id="UP001168821"/>
    </source>
</evidence>
<dbReference type="PROSITE" id="PS50007">
    <property type="entry name" value="PIPLC_X_DOMAIN"/>
    <property type="match status" value="1"/>
</dbReference>
<comment type="caution">
    <text evidence="3">The sequence shown here is derived from an EMBL/GenBank/DDBJ whole genome shotgun (WGS) entry which is preliminary data.</text>
</comment>
<dbReference type="Gene3D" id="3.20.20.190">
    <property type="entry name" value="Phosphatidylinositol (PI) phosphodiesterase"/>
    <property type="match status" value="1"/>
</dbReference>
<protein>
    <recommendedName>
        <fullName evidence="1">Phosphoinositide phospholipase C</fullName>
        <ecNumber evidence="1">3.1.4.11</ecNumber>
    </recommendedName>
</protein>
<keyword evidence="1" id="KW-0442">Lipid degradation</keyword>
<gene>
    <name evidence="3" type="ORF">Zmor_004240</name>
</gene>
<proteinExistence type="predicted"/>
<dbReference type="CDD" id="cd08558">
    <property type="entry name" value="PI-PLCc_eukaryota"/>
    <property type="match status" value="1"/>
</dbReference>
<sequence>MIYGGKYKRRVICFRKPGERDTCMKAISCLLRYWRENKPKMEASTCVAGSISCVFLTYLCRARWLAYLWHKFDLDYSGHLQSVQAKGNPRNDMDFFEFLDMFSKLEEYNEIDTIYLEHVEKREILLFSWLLQLLTFRAFLESEENSLYSPAMREFYQDMDQPLSSYYIASSHNTYLLENQFRGQSSVEGYIRALRSGCRCVELDCWDGPNNEPIIYHGYTLTSKILFKEALVAIQENAFVASPYPVILSFENHCSYEQQLKMAAYVKEIIGDLLYCTPPDEYLSLPSPEFFKGKIFIKGKRLEPNGTEDESDEEVKVQQRSVRNSTLLLNFIIQDKPPPPPALAPELSNLVTHFVSKKFKNFNMRSQFSRNFCSSLSLYFLISKKEGKCTEISSFSEAKAADMAANQKQEVTLLRWLFKDFATSPIAPLQWIEYNIRQMSRVYPSGNRVGSSNYDPTMAFNCGAQIVALNYQTGDRGMQLLRGLTYI</sequence>
<dbReference type="InterPro" id="IPR001711">
    <property type="entry name" value="PLipase_C_Pinositol-sp_Y"/>
</dbReference>
<dbReference type="PROSITE" id="PS50008">
    <property type="entry name" value="PIPLC_Y_DOMAIN"/>
    <property type="match status" value="1"/>
</dbReference>
<evidence type="ECO:0000313" key="3">
    <source>
        <dbReference type="EMBL" id="KAJ3625397.1"/>
    </source>
</evidence>
<dbReference type="SUPFAM" id="SSF51695">
    <property type="entry name" value="PLC-like phosphodiesterases"/>
    <property type="match status" value="1"/>
</dbReference>
<dbReference type="EMBL" id="JALNTZ010001381">
    <property type="protein sequence ID" value="KAJ3625397.1"/>
    <property type="molecule type" value="Genomic_DNA"/>
</dbReference>
<comment type="catalytic activity">
    <reaction evidence="1">
        <text>a 1,2-diacyl-sn-glycero-3-phospho-(1D-myo-inositol-4,5-bisphosphate) + H2O = 1D-myo-inositol 1,4,5-trisphosphate + a 1,2-diacyl-sn-glycerol + H(+)</text>
        <dbReference type="Rhea" id="RHEA:33179"/>
        <dbReference type="ChEBI" id="CHEBI:15377"/>
        <dbReference type="ChEBI" id="CHEBI:15378"/>
        <dbReference type="ChEBI" id="CHEBI:17815"/>
        <dbReference type="ChEBI" id="CHEBI:58456"/>
        <dbReference type="ChEBI" id="CHEBI:203600"/>
        <dbReference type="EC" id="3.1.4.11"/>
    </reaction>
</comment>
<organism evidence="3 4">
    <name type="scientific">Zophobas morio</name>
    <dbReference type="NCBI Taxonomy" id="2755281"/>
    <lineage>
        <taxon>Eukaryota</taxon>
        <taxon>Metazoa</taxon>
        <taxon>Ecdysozoa</taxon>
        <taxon>Arthropoda</taxon>
        <taxon>Hexapoda</taxon>
        <taxon>Insecta</taxon>
        <taxon>Pterygota</taxon>
        <taxon>Neoptera</taxon>
        <taxon>Endopterygota</taxon>
        <taxon>Coleoptera</taxon>
        <taxon>Polyphaga</taxon>
        <taxon>Cucujiformia</taxon>
        <taxon>Tenebrionidae</taxon>
        <taxon>Zophobas</taxon>
    </lineage>
</organism>
<dbReference type="SMART" id="SM00148">
    <property type="entry name" value="PLCXc"/>
    <property type="match status" value="1"/>
</dbReference>
<dbReference type="PRINTS" id="PR00390">
    <property type="entry name" value="PHPHLIPASEC"/>
</dbReference>
<feature type="domain" description="PI-PLC Y-box" evidence="2">
    <location>
        <begin position="347"/>
        <end position="484"/>
    </location>
</feature>
<accession>A0AA38LZT7</accession>
<dbReference type="SMART" id="SM00149">
    <property type="entry name" value="PLCYc"/>
    <property type="match status" value="1"/>
</dbReference>
<name>A0AA38LZT7_9CUCU</name>
<dbReference type="PANTHER" id="PTHR10336">
    <property type="entry name" value="PHOSPHOINOSITIDE-SPECIFIC PHOSPHOLIPASE C FAMILY PROTEIN"/>
    <property type="match status" value="1"/>
</dbReference>
<dbReference type="GO" id="GO:0004435">
    <property type="term" value="F:phosphatidylinositol-4,5-bisphosphate phospholipase C activity"/>
    <property type="evidence" value="ECO:0007669"/>
    <property type="project" value="UniProtKB-EC"/>
</dbReference>
<dbReference type="EC" id="3.1.4.11" evidence="1"/>
<dbReference type="Pfam" id="PF00388">
    <property type="entry name" value="PI-PLC-X"/>
    <property type="match status" value="1"/>
</dbReference>
<dbReference type="InterPro" id="IPR000909">
    <property type="entry name" value="PLipase_C_PInositol-sp_X_dom"/>
</dbReference>
<dbReference type="Pfam" id="PF00387">
    <property type="entry name" value="PI-PLC-Y"/>
    <property type="match status" value="1"/>
</dbReference>
<dbReference type="GO" id="GO:0016042">
    <property type="term" value="P:lipid catabolic process"/>
    <property type="evidence" value="ECO:0007669"/>
    <property type="project" value="UniProtKB-KW"/>
</dbReference>
<reference evidence="3" key="1">
    <citation type="journal article" date="2023" name="G3 (Bethesda)">
        <title>Whole genome assemblies of Zophobas morio and Tenebrio molitor.</title>
        <authorList>
            <person name="Kaur S."/>
            <person name="Stinson S.A."/>
            <person name="diCenzo G.C."/>
        </authorList>
    </citation>
    <scope>NUCLEOTIDE SEQUENCE</scope>
    <source>
        <strain evidence="3">QUZm001</strain>
    </source>
</reference>
<dbReference type="PANTHER" id="PTHR10336:SF209">
    <property type="entry name" value="PHOSPHOINOSITIDE PHOSPHOLIPASE C"/>
    <property type="match status" value="1"/>
</dbReference>
<evidence type="ECO:0000256" key="1">
    <source>
        <dbReference type="RuleBase" id="RU361133"/>
    </source>
</evidence>
<dbReference type="InterPro" id="IPR001192">
    <property type="entry name" value="PI-PLC_fam"/>
</dbReference>
<dbReference type="AlphaFoldDB" id="A0AA38LZT7"/>
<keyword evidence="1" id="KW-0378">Hydrolase</keyword>
<dbReference type="InterPro" id="IPR017946">
    <property type="entry name" value="PLC-like_Pdiesterase_TIM-brl"/>
</dbReference>